<accession>A0A3S5AYH3</accession>
<comment type="caution">
    <text evidence="1">The sequence shown here is derived from an EMBL/GenBank/DDBJ whole genome shotgun (WGS) entry which is preliminary data.</text>
</comment>
<name>A0A3S5AYH3_9PLAT</name>
<evidence type="ECO:0000313" key="2">
    <source>
        <dbReference type="Proteomes" id="UP000784294"/>
    </source>
</evidence>
<evidence type="ECO:0000313" key="1">
    <source>
        <dbReference type="EMBL" id="VEL35416.1"/>
    </source>
</evidence>
<organism evidence="1 2">
    <name type="scientific">Protopolystoma xenopodis</name>
    <dbReference type="NCBI Taxonomy" id="117903"/>
    <lineage>
        <taxon>Eukaryota</taxon>
        <taxon>Metazoa</taxon>
        <taxon>Spiralia</taxon>
        <taxon>Lophotrochozoa</taxon>
        <taxon>Platyhelminthes</taxon>
        <taxon>Monogenea</taxon>
        <taxon>Polyopisthocotylea</taxon>
        <taxon>Polystomatidea</taxon>
        <taxon>Polystomatidae</taxon>
        <taxon>Protopolystoma</taxon>
    </lineage>
</organism>
<gene>
    <name evidence="1" type="ORF">PXEA_LOCUS28856</name>
</gene>
<dbReference type="Proteomes" id="UP000784294">
    <property type="component" value="Unassembled WGS sequence"/>
</dbReference>
<proteinExistence type="predicted"/>
<sequence length="164" mass="19158">MIRARLVLCSRQLVDAELLPERTTQSVQQRDGQWYRRRLAAQMPTDYVADSTAGHQGCWTRGWQRVSLLARRGRWRRDCRSLEGPWIPPTERVPVGATRRRCLVRQRGCPPRRRQEGGQRPRRRVGVCVARRKTARINRVPGAIIQVVHHTEDERIFVAFFPSK</sequence>
<keyword evidence="2" id="KW-1185">Reference proteome</keyword>
<protein>
    <submittedName>
        <fullName evidence="1">Uncharacterized protein</fullName>
    </submittedName>
</protein>
<dbReference type="EMBL" id="CAAALY010249787">
    <property type="protein sequence ID" value="VEL35416.1"/>
    <property type="molecule type" value="Genomic_DNA"/>
</dbReference>
<reference evidence="1" key="1">
    <citation type="submission" date="2018-11" db="EMBL/GenBank/DDBJ databases">
        <authorList>
            <consortium name="Pathogen Informatics"/>
        </authorList>
    </citation>
    <scope>NUCLEOTIDE SEQUENCE</scope>
</reference>
<dbReference type="AlphaFoldDB" id="A0A3S5AYH3"/>